<dbReference type="GO" id="GO:0071140">
    <property type="term" value="P:resolution of mitotic recombination intermediates"/>
    <property type="evidence" value="ECO:0007669"/>
    <property type="project" value="TreeGrafter"/>
</dbReference>
<dbReference type="Pfam" id="PF08423">
    <property type="entry name" value="Rad51"/>
    <property type="match status" value="1"/>
</dbReference>
<dbReference type="OMA" id="PCLGLQW"/>
<dbReference type="GO" id="GO:0090656">
    <property type="term" value="P:t-circle formation"/>
    <property type="evidence" value="ECO:0007669"/>
    <property type="project" value="TreeGrafter"/>
</dbReference>
<dbReference type="GO" id="GO:0045003">
    <property type="term" value="P:double-strand break repair via synthesis-dependent strand annealing"/>
    <property type="evidence" value="ECO:0007669"/>
    <property type="project" value="TreeGrafter"/>
</dbReference>
<dbReference type="PROSITE" id="PS50162">
    <property type="entry name" value="RECA_2"/>
    <property type="match status" value="1"/>
</dbReference>
<dbReference type="OrthoDB" id="1861185at2759"/>
<sequence length="382" mass="41930">MTTRENIILPKVTRERISADPSTWAPKLTTACPVIDKWLRGGVPTRHVTELTGEAGAAKTQLALQLLLNAQLPREVGGLDGAAVYVHTEGRAPLARLRQMISKRQIYSAHLPPDHDPLDYVYLVKTLEEDPESLWDALASVADVLTDPPGGPRRPVRLIVVDSVSSPFRETDASTKEGVFERTGILSRVAALISEYAHRADVAVVVTNHVSDAVRDDGRGGFDSRQRRLFGPSGDLRSSGRPVQPALGLFWANCVNTRVFLSRTGGSAGGYDNDGRVGLVDSGGTAVVRRHASVVFSSHLPSTAPAWGGALDDGWGSSAVRPCEFEVREDGVWGVEARGEEEEEKEEEEKEEEEEEEEKEEEEEEQRLGKEKRRPRRDGRAE</sequence>
<dbReference type="STRING" id="296587.C1ED40"/>
<feature type="region of interest" description="Disordered" evidence="1">
    <location>
        <begin position="331"/>
        <end position="382"/>
    </location>
</feature>
<dbReference type="InParanoid" id="C1ED40"/>
<evidence type="ECO:0000313" key="3">
    <source>
        <dbReference type="EMBL" id="ACO66015.1"/>
    </source>
</evidence>
<dbReference type="GO" id="GO:0005524">
    <property type="term" value="F:ATP binding"/>
    <property type="evidence" value="ECO:0007669"/>
    <property type="project" value="InterPro"/>
</dbReference>
<dbReference type="AlphaFoldDB" id="C1ED40"/>
<reference evidence="3 4" key="1">
    <citation type="journal article" date="2009" name="Science">
        <title>Green evolution and dynamic adaptations revealed by genomes of the marine picoeukaryotes Micromonas.</title>
        <authorList>
            <person name="Worden A.Z."/>
            <person name="Lee J.H."/>
            <person name="Mock T."/>
            <person name="Rouze P."/>
            <person name="Simmons M.P."/>
            <person name="Aerts A.L."/>
            <person name="Allen A.E."/>
            <person name="Cuvelier M.L."/>
            <person name="Derelle E."/>
            <person name="Everett M.V."/>
            <person name="Foulon E."/>
            <person name="Grimwood J."/>
            <person name="Gundlach H."/>
            <person name="Henrissat B."/>
            <person name="Napoli C."/>
            <person name="McDonald S.M."/>
            <person name="Parker M.S."/>
            <person name="Rombauts S."/>
            <person name="Salamov A."/>
            <person name="Von Dassow P."/>
            <person name="Badger J.H."/>
            <person name="Coutinho P.M."/>
            <person name="Demir E."/>
            <person name="Dubchak I."/>
            <person name="Gentemann C."/>
            <person name="Eikrem W."/>
            <person name="Gready J.E."/>
            <person name="John U."/>
            <person name="Lanier W."/>
            <person name="Lindquist E.A."/>
            <person name="Lucas S."/>
            <person name="Mayer K.F."/>
            <person name="Moreau H."/>
            <person name="Not F."/>
            <person name="Otillar R."/>
            <person name="Panaud O."/>
            <person name="Pangilinan J."/>
            <person name="Paulsen I."/>
            <person name="Piegu B."/>
            <person name="Poliakov A."/>
            <person name="Robbens S."/>
            <person name="Schmutz J."/>
            <person name="Toulza E."/>
            <person name="Wyss T."/>
            <person name="Zelensky A."/>
            <person name="Zhou K."/>
            <person name="Armbrust E.V."/>
            <person name="Bhattacharya D."/>
            <person name="Goodenough U.W."/>
            <person name="Van de Peer Y."/>
            <person name="Grigoriev I.V."/>
        </authorList>
    </citation>
    <scope>NUCLEOTIDE SEQUENCE [LARGE SCALE GENOMIC DNA]</scope>
    <source>
        <strain evidence="4">RCC299 / NOUM17</strain>
    </source>
</reference>
<dbReference type="Gene3D" id="3.40.50.300">
    <property type="entry name" value="P-loop containing nucleotide triphosphate hydrolases"/>
    <property type="match status" value="1"/>
</dbReference>
<feature type="compositionally biased region" description="Basic residues" evidence="1">
    <location>
        <begin position="370"/>
        <end position="382"/>
    </location>
</feature>
<evidence type="ECO:0000259" key="2">
    <source>
        <dbReference type="PROSITE" id="PS50162"/>
    </source>
</evidence>
<dbReference type="PANTHER" id="PTHR46487:SF1">
    <property type="entry name" value="DNA REPAIR PROTEIN XRCC3"/>
    <property type="match status" value="1"/>
</dbReference>
<dbReference type="Proteomes" id="UP000002009">
    <property type="component" value="Chromosome 9"/>
</dbReference>
<evidence type="ECO:0000256" key="1">
    <source>
        <dbReference type="SAM" id="MobiDB-lite"/>
    </source>
</evidence>
<organism evidence="3 4">
    <name type="scientific">Micromonas commoda (strain RCC299 / NOUM17 / CCMP2709)</name>
    <name type="common">Picoplanktonic green alga</name>
    <dbReference type="NCBI Taxonomy" id="296587"/>
    <lineage>
        <taxon>Eukaryota</taxon>
        <taxon>Viridiplantae</taxon>
        <taxon>Chlorophyta</taxon>
        <taxon>Mamiellophyceae</taxon>
        <taxon>Mamiellales</taxon>
        <taxon>Mamiellaceae</taxon>
        <taxon>Micromonas</taxon>
    </lineage>
</organism>
<dbReference type="InterPro" id="IPR013632">
    <property type="entry name" value="Rad51_C"/>
</dbReference>
<evidence type="ECO:0000313" key="4">
    <source>
        <dbReference type="Proteomes" id="UP000002009"/>
    </source>
</evidence>
<dbReference type="RefSeq" id="XP_002504757.1">
    <property type="nucleotide sequence ID" value="XM_002504711.1"/>
</dbReference>
<dbReference type="GeneID" id="8246622"/>
<proteinExistence type="predicted"/>
<dbReference type="GO" id="GO:0033065">
    <property type="term" value="C:Rad51C-XRCC3 complex"/>
    <property type="evidence" value="ECO:0007669"/>
    <property type="project" value="TreeGrafter"/>
</dbReference>
<dbReference type="SUPFAM" id="SSF52540">
    <property type="entry name" value="P-loop containing nucleoside triphosphate hydrolases"/>
    <property type="match status" value="1"/>
</dbReference>
<dbReference type="EMBL" id="CP001329">
    <property type="protein sequence ID" value="ACO66015.1"/>
    <property type="molecule type" value="Genomic_DNA"/>
</dbReference>
<dbReference type="GO" id="GO:0140664">
    <property type="term" value="F:ATP-dependent DNA damage sensor activity"/>
    <property type="evidence" value="ECO:0007669"/>
    <property type="project" value="InterPro"/>
</dbReference>
<name>C1ED40_MICCC</name>
<accession>C1ED40</accession>
<feature type="compositionally biased region" description="Acidic residues" evidence="1">
    <location>
        <begin position="339"/>
        <end position="365"/>
    </location>
</feature>
<dbReference type="eggNOG" id="KOG1564">
    <property type="taxonomic scope" value="Eukaryota"/>
</dbReference>
<feature type="domain" description="RecA family profile 1" evidence="2">
    <location>
        <begin position="24"/>
        <end position="210"/>
    </location>
</feature>
<keyword evidence="4" id="KW-1185">Reference proteome</keyword>
<protein>
    <submittedName>
        <fullName evidence="3">XRCC3 DNA recombinase</fullName>
    </submittedName>
</protein>
<dbReference type="KEGG" id="mis:MICPUN_61644"/>
<dbReference type="InterPro" id="IPR020588">
    <property type="entry name" value="RecA_ATP-bd"/>
</dbReference>
<dbReference type="GO" id="GO:0000400">
    <property type="term" value="F:four-way junction DNA binding"/>
    <property type="evidence" value="ECO:0007669"/>
    <property type="project" value="TreeGrafter"/>
</dbReference>
<dbReference type="PANTHER" id="PTHR46487">
    <property type="entry name" value="DNA REPAIR PROTEIN XRCC3"/>
    <property type="match status" value="1"/>
</dbReference>
<gene>
    <name evidence="3" type="primary">XRCC3</name>
    <name evidence="3" type="ORF">MICPUN_61644</name>
</gene>
<dbReference type="GO" id="GO:0005657">
    <property type="term" value="C:replication fork"/>
    <property type="evidence" value="ECO:0007669"/>
    <property type="project" value="TreeGrafter"/>
</dbReference>
<dbReference type="GO" id="GO:0000722">
    <property type="term" value="P:telomere maintenance via recombination"/>
    <property type="evidence" value="ECO:0007669"/>
    <property type="project" value="TreeGrafter"/>
</dbReference>
<dbReference type="FunCoup" id="C1ED40">
    <property type="interactions" value="813"/>
</dbReference>
<dbReference type="InterPro" id="IPR027417">
    <property type="entry name" value="P-loop_NTPase"/>
</dbReference>